<organism evidence="2 3">
    <name type="scientific">Heracleum sosnowskyi</name>
    <dbReference type="NCBI Taxonomy" id="360622"/>
    <lineage>
        <taxon>Eukaryota</taxon>
        <taxon>Viridiplantae</taxon>
        <taxon>Streptophyta</taxon>
        <taxon>Embryophyta</taxon>
        <taxon>Tracheophyta</taxon>
        <taxon>Spermatophyta</taxon>
        <taxon>Magnoliopsida</taxon>
        <taxon>eudicotyledons</taxon>
        <taxon>Gunneridae</taxon>
        <taxon>Pentapetalae</taxon>
        <taxon>asterids</taxon>
        <taxon>campanulids</taxon>
        <taxon>Apiales</taxon>
        <taxon>Apiaceae</taxon>
        <taxon>Apioideae</taxon>
        <taxon>apioid superclade</taxon>
        <taxon>Tordylieae</taxon>
        <taxon>Tordyliinae</taxon>
        <taxon>Heracleum</taxon>
    </lineage>
</organism>
<dbReference type="PANTHER" id="PTHR35711:SF1">
    <property type="entry name" value="ECTODERMAL, ISOFORM F"/>
    <property type="match status" value="1"/>
</dbReference>
<proteinExistence type="predicted"/>
<dbReference type="Pfam" id="PF03004">
    <property type="entry name" value="Transposase_24"/>
    <property type="match status" value="1"/>
</dbReference>
<dbReference type="AlphaFoldDB" id="A0AAD8HHL2"/>
<feature type="compositionally biased region" description="Gly residues" evidence="1">
    <location>
        <begin position="87"/>
        <end position="97"/>
    </location>
</feature>
<reference evidence="2" key="2">
    <citation type="submission" date="2023-05" db="EMBL/GenBank/DDBJ databases">
        <authorList>
            <person name="Schelkunov M.I."/>
        </authorList>
    </citation>
    <scope>NUCLEOTIDE SEQUENCE</scope>
    <source>
        <strain evidence="2">Hsosn_3</strain>
        <tissue evidence="2">Leaf</tissue>
    </source>
</reference>
<feature type="region of interest" description="Disordered" evidence="1">
    <location>
        <begin position="1"/>
        <end position="295"/>
    </location>
</feature>
<feature type="compositionally biased region" description="Gly residues" evidence="1">
    <location>
        <begin position="109"/>
        <end position="131"/>
    </location>
</feature>
<feature type="compositionally biased region" description="Acidic residues" evidence="1">
    <location>
        <begin position="189"/>
        <end position="223"/>
    </location>
</feature>
<feature type="region of interest" description="Disordered" evidence="1">
    <location>
        <begin position="553"/>
        <end position="594"/>
    </location>
</feature>
<dbReference type="PANTHER" id="PTHR35711">
    <property type="entry name" value="EXPRESSED PROTEIN"/>
    <property type="match status" value="1"/>
</dbReference>
<comment type="caution">
    <text evidence="2">The sequence shown here is derived from an EMBL/GenBank/DDBJ whole genome shotgun (WGS) entry which is preliminary data.</text>
</comment>
<feature type="compositionally biased region" description="Gly residues" evidence="1">
    <location>
        <begin position="1"/>
        <end position="27"/>
    </location>
</feature>
<dbReference type="Proteomes" id="UP001237642">
    <property type="component" value="Unassembled WGS sequence"/>
</dbReference>
<evidence type="ECO:0000313" key="3">
    <source>
        <dbReference type="Proteomes" id="UP001237642"/>
    </source>
</evidence>
<evidence type="ECO:0000256" key="1">
    <source>
        <dbReference type="SAM" id="MobiDB-lite"/>
    </source>
</evidence>
<feature type="compositionally biased region" description="Basic and acidic residues" evidence="1">
    <location>
        <begin position="224"/>
        <end position="233"/>
    </location>
</feature>
<feature type="compositionally biased region" description="Acidic residues" evidence="1">
    <location>
        <begin position="234"/>
        <end position="273"/>
    </location>
</feature>
<feature type="compositionally biased region" description="Low complexity" evidence="1">
    <location>
        <begin position="147"/>
        <end position="159"/>
    </location>
</feature>
<dbReference type="EMBL" id="JAUIZM010000009">
    <property type="protein sequence ID" value="KAK1366686.1"/>
    <property type="molecule type" value="Genomic_DNA"/>
</dbReference>
<sequence>MLGKRPVGGGRRGGASGVEGMRGGTISVGGRRDDGGGSRRDSGSDRRVDEGGSRRDRGADRRVVGGNRSVGRRHGTTGDIGSRRNGAGCGNSSGGGSNNMRSDGRGHMGFDGGASGSHGGSGRSLGGGGASGNVPRGGESVGGGNGNSRADGSSRAGGSSRVGGSIGVNGSNVGGERRGQMYERHLTDEIYDASSEDSDYDDEYHDEDFDDDDEFDDGEFDEDLGGKNDKGDVGSEDESDEGSEDEGDGGSEDEGEAQDVDGGDEGSENDEGETAQHNRRGYSLGLFGQPPPQPHLIRMRDVSVPRMSTVDSRDGGVALGKCSLRTMTLIRNMGQKMMLVRLLIRTCARLCATSENISLRSLRRGGLSLSTGHGITQKLFENLFVSTGNHLNSRKKSDAAKEAREHQKIPHTSGAISFQRRAWDIRDKTGNEPKLYDIFLRWHTKDKENKEFTSQAVRIIVLFLLLLVKSVVDDPLMMSLVLPQADPLFSTLQMILLCKQWTVLLLLLVHIHMSLTWHRSKLICWRSLWRKEQVTCHQTTLSPWGNYEGTCAGDGGKSIARQDEHRSDDDDGGQSPRPGRSRSGERNGIWSRGD</sequence>
<dbReference type="InterPro" id="IPR004252">
    <property type="entry name" value="Probable_transposase_24"/>
</dbReference>
<accession>A0AAD8HHL2</accession>
<feature type="compositionally biased region" description="Basic and acidic residues" evidence="1">
    <location>
        <begin position="175"/>
        <end position="188"/>
    </location>
</feature>
<evidence type="ECO:0000313" key="2">
    <source>
        <dbReference type="EMBL" id="KAK1366686.1"/>
    </source>
</evidence>
<feature type="compositionally biased region" description="Basic and acidic residues" evidence="1">
    <location>
        <begin position="30"/>
        <end position="63"/>
    </location>
</feature>
<name>A0AAD8HHL2_9APIA</name>
<gene>
    <name evidence="2" type="ORF">POM88_042247</name>
</gene>
<reference evidence="2" key="1">
    <citation type="submission" date="2023-02" db="EMBL/GenBank/DDBJ databases">
        <title>Genome of toxic invasive species Heracleum sosnowskyi carries increased number of genes despite the absence of recent whole-genome duplications.</title>
        <authorList>
            <person name="Schelkunov M."/>
            <person name="Shtratnikova V."/>
            <person name="Makarenko M."/>
            <person name="Klepikova A."/>
            <person name="Omelchenko D."/>
            <person name="Novikova G."/>
            <person name="Obukhova E."/>
            <person name="Bogdanov V."/>
            <person name="Penin A."/>
            <person name="Logacheva M."/>
        </authorList>
    </citation>
    <scope>NUCLEOTIDE SEQUENCE</scope>
    <source>
        <strain evidence="2">Hsosn_3</strain>
        <tissue evidence="2">Leaf</tissue>
    </source>
</reference>
<protein>
    <submittedName>
        <fullName evidence="2">Uncharacterized protein</fullName>
    </submittedName>
</protein>
<keyword evidence="3" id="KW-1185">Reference proteome</keyword>